<proteinExistence type="predicted"/>
<evidence type="ECO:0000313" key="3">
    <source>
        <dbReference type="Proteomes" id="UP000076798"/>
    </source>
</evidence>
<feature type="region of interest" description="Disordered" evidence="1">
    <location>
        <begin position="1"/>
        <end position="65"/>
    </location>
</feature>
<gene>
    <name evidence="2" type="ORF">SISSUDRAFT_632821</name>
</gene>
<sequence>MSRIRLSGWKVGERLNPPPYSEATKGASKFTPSTSTPTFTSGSSTNPSSSQPFTPLYTPPFSTSNPRSRIPCLQYLATKALIEYITSLNRAPRSEVQLRWDVCDLAELGLPGPLALPNARFFDAFYASPSSQDTDDTDEEANDGQTEEPMEGTSPLIWSILSQLYTPLPPQYRCFTLPLSDPYIPSFQSTSLSSSIITSVSLTRCKDLTDDNIVVLTQLHAMLGLDISESGVSDKGIERLSIGCKTLAESRGRQDGGGLRVLVLRGCDKVASDVSSSTDRWSRLCYLGRVEHLCLLGLANAFRTQIFEELVVTEIRSRSVSYHSHPLSLSTYPHPPPHSLNSFPPSLSLHYQSQKPEYYT</sequence>
<evidence type="ECO:0000313" key="2">
    <source>
        <dbReference type="EMBL" id="KZT31956.1"/>
    </source>
</evidence>
<organism evidence="2 3">
    <name type="scientific">Sistotremastrum suecicum HHB10207 ss-3</name>
    <dbReference type="NCBI Taxonomy" id="1314776"/>
    <lineage>
        <taxon>Eukaryota</taxon>
        <taxon>Fungi</taxon>
        <taxon>Dikarya</taxon>
        <taxon>Basidiomycota</taxon>
        <taxon>Agaricomycotina</taxon>
        <taxon>Agaricomycetes</taxon>
        <taxon>Sistotremastrales</taxon>
        <taxon>Sistotremastraceae</taxon>
        <taxon>Sistotremastrum</taxon>
    </lineage>
</organism>
<dbReference type="Proteomes" id="UP000076798">
    <property type="component" value="Unassembled WGS sequence"/>
</dbReference>
<feature type="compositionally biased region" description="Acidic residues" evidence="1">
    <location>
        <begin position="133"/>
        <end position="150"/>
    </location>
</feature>
<keyword evidence="3" id="KW-1185">Reference proteome</keyword>
<accession>A0A165X970</accession>
<feature type="compositionally biased region" description="Low complexity" evidence="1">
    <location>
        <begin position="28"/>
        <end position="55"/>
    </location>
</feature>
<dbReference type="AlphaFoldDB" id="A0A165X970"/>
<name>A0A165X970_9AGAM</name>
<protein>
    <submittedName>
        <fullName evidence="2">Uncharacterized protein</fullName>
    </submittedName>
</protein>
<evidence type="ECO:0000256" key="1">
    <source>
        <dbReference type="SAM" id="MobiDB-lite"/>
    </source>
</evidence>
<feature type="region of interest" description="Disordered" evidence="1">
    <location>
        <begin position="128"/>
        <end position="151"/>
    </location>
</feature>
<dbReference type="OrthoDB" id="3215314at2759"/>
<dbReference type="EMBL" id="KV428419">
    <property type="protein sequence ID" value="KZT31956.1"/>
    <property type="molecule type" value="Genomic_DNA"/>
</dbReference>
<reference evidence="2 3" key="1">
    <citation type="journal article" date="2016" name="Mol. Biol. Evol.">
        <title>Comparative Genomics of Early-Diverging Mushroom-Forming Fungi Provides Insights into the Origins of Lignocellulose Decay Capabilities.</title>
        <authorList>
            <person name="Nagy L.G."/>
            <person name="Riley R."/>
            <person name="Tritt A."/>
            <person name="Adam C."/>
            <person name="Daum C."/>
            <person name="Floudas D."/>
            <person name="Sun H."/>
            <person name="Yadav J.S."/>
            <person name="Pangilinan J."/>
            <person name="Larsson K.H."/>
            <person name="Matsuura K."/>
            <person name="Barry K."/>
            <person name="Labutti K."/>
            <person name="Kuo R."/>
            <person name="Ohm R.A."/>
            <person name="Bhattacharya S.S."/>
            <person name="Shirouzu T."/>
            <person name="Yoshinaga Y."/>
            <person name="Martin F.M."/>
            <person name="Grigoriev I.V."/>
            <person name="Hibbett D.S."/>
        </authorList>
    </citation>
    <scope>NUCLEOTIDE SEQUENCE [LARGE SCALE GENOMIC DNA]</scope>
    <source>
        <strain evidence="2 3">HHB10207 ss-3</strain>
    </source>
</reference>